<protein>
    <recommendedName>
        <fullName evidence="5">Actin-like protein N-terminal domain-containing protein</fullName>
    </recommendedName>
</protein>
<dbReference type="InterPro" id="IPR049067">
    <property type="entry name" value="MreB-like_C"/>
</dbReference>
<organism evidence="3 4">
    <name type="scientific">Hydrogeniiclostridium mannosilyticum</name>
    <dbReference type="NCBI Taxonomy" id="2764322"/>
    <lineage>
        <taxon>Bacteria</taxon>
        <taxon>Bacillati</taxon>
        <taxon>Bacillota</taxon>
        <taxon>Clostridia</taxon>
        <taxon>Eubacteriales</taxon>
        <taxon>Acutalibacteraceae</taxon>
        <taxon>Hydrogeniiclostridium</taxon>
    </lineage>
</organism>
<accession>A0A328UIS2</accession>
<name>A0A328UIS2_9FIRM</name>
<dbReference type="InterPro" id="IPR043129">
    <property type="entry name" value="ATPase_NBD"/>
</dbReference>
<dbReference type="RefSeq" id="WP_112332588.1">
    <property type="nucleotide sequence ID" value="NZ_QLYR01000004.1"/>
</dbReference>
<gene>
    <name evidence="3" type="ORF">DPQ25_07660</name>
</gene>
<comment type="caution">
    <text evidence="3">The sequence shown here is derived from an EMBL/GenBank/DDBJ whole genome shotgun (WGS) entry which is preliminary data.</text>
</comment>
<dbReference type="Pfam" id="PF17989">
    <property type="entry name" value="ALP_N"/>
    <property type="match status" value="1"/>
</dbReference>
<evidence type="ECO:0000313" key="4">
    <source>
        <dbReference type="Proteomes" id="UP000249377"/>
    </source>
</evidence>
<dbReference type="SUPFAM" id="SSF53067">
    <property type="entry name" value="Actin-like ATPase domain"/>
    <property type="match status" value="2"/>
</dbReference>
<dbReference type="Proteomes" id="UP000249377">
    <property type="component" value="Unassembled WGS sequence"/>
</dbReference>
<proteinExistence type="predicted"/>
<dbReference type="EMBL" id="QLYR01000004">
    <property type="protein sequence ID" value="RAQ28666.1"/>
    <property type="molecule type" value="Genomic_DNA"/>
</dbReference>
<evidence type="ECO:0008006" key="5">
    <source>
        <dbReference type="Google" id="ProtNLM"/>
    </source>
</evidence>
<dbReference type="InterPro" id="IPR040607">
    <property type="entry name" value="ALP_N"/>
</dbReference>
<evidence type="ECO:0000259" key="2">
    <source>
        <dbReference type="Pfam" id="PF21522"/>
    </source>
</evidence>
<dbReference type="AlphaFoldDB" id="A0A328UIS2"/>
<feature type="domain" description="Actin-like protein N-terminal" evidence="1">
    <location>
        <begin position="54"/>
        <end position="138"/>
    </location>
</feature>
<reference evidence="3 4" key="1">
    <citation type="submission" date="2018-06" db="EMBL/GenBank/DDBJ databases">
        <title>Noncontiguous genome sequence of Ruminococcaceae bacterium ASD2818.</title>
        <authorList>
            <person name="Chaplin A.V."/>
            <person name="Sokolova S.R."/>
            <person name="Kochetkova T.O."/>
            <person name="Goltsov A.Y."/>
            <person name="Trofimov D.Y."/>
            <person name="Efimov B.A."/>
        </authorList>
    </citation>
    <scope>NUCLEOTIDE SEQUENCE [LARGE SCALE GENOMIC DNA]</scope>
    <source>
        <strain evidence="3 4">ASD2818</strain>
    </source>
</reference>
<evidence type="ECO:0000313" key="3">
    <source>
        <dbReference type="EMBL" id="RAQ28666.1"/>
    </source>
</evidence>
<evidence type="ECO:0000259" key="1">
    <source>
        <dbReference type="Pfam" id="PF17989"/>
    </source>
</evidence>
<keyword evidence="4" id="KW-1185">Reference proteome</keyword>
<dbReference type="Gene3D" id="3.30.420.40">
    <property type="match status" value="2"/>
</dbReference>
<sequence>MLISIDHGNKQIKTVHKTFVSGLRESDTPPPFGQDVLFYNGKYYTLSDQRIPYMRDKTIDERFFVLTLFAIGFELRRILASEEPVKVQLCIGLPPAHYGTLYQRFEQYFLGRGQVDFRMDGTPYSVLITEAVCFPQAYAATVPVYPKLQQYPKAVIVDIGGITADYLQMKYGQADLSMCDSLENGVIVLYNRIKSKISADFDILFDESDIDAILMETVQDYDTNICRVVKEQAQLFIDDLLGALRERMIDLRTGRTVFVGGGAILLRKQIEASGKIGSALFVEEISANTRGYELLYRASKYGG</sequence>
<feature type="domain" description="Actin homologue MreB-like C-terminal" evidence="2">
    <location>
        <begin position="156"/>
        <end position="271"/>
    </location>
</feature>
<dbReference type="Pfam" id="PF21522">
    <property type="entry name" value="MreB-like_C"/>
    <property type="match status" value="1"/>
</dbReference>